<comment type="caution">
    <text evidence="1">The sequence shown here is derived from an EMBL/GenBank/DDBJ whole genome shotgun (WGS) entry which is preliminary data.</text>
</comment>
<organism evidence="1 2">
    <name type="scientific">Peribacillus simplex</name>
    <dbReference type="NCBI Taxonomy" id="1478"/>
    <lineage>
        <taxon>Bacteria</taxon>
        <taxon>Bacillati</taxon>
        <taxon>Bacillota</taxon>
        <taxon>Bacilli</taxon>
        <taxon>Bacillales</taxon>
        <taxon>Bacillaceae</taxon>
        <taxon>Peribacillus</taxon>
    </lineage>
</organism>
<keyword evidence="1" id="KW-0489">Methyltransferase</keyword>
<dbReference type="Pfam" id="PF03567">
    <property type="entry name" value="Sulfotransfer_2"/>
    <property type="match status" value="1"/>
</dbReference>
<dbReference type="EMBL" id="SZNT01000717">
    <property type="protein sequence ID" value="TKH03035.1"/>
    <property type="molecule type" value="Genomic_DNA"/>
</dbReference>
<evidence type="ECO:0000313" key="1">
    <source>
        <dbReference type="EMBL" id="TKH03035.1"/>
    </source>
</evidence>
<evidence type="ECO:0000313" key="2">
    <source>
        <dbReference type="Proteomes" id="UP000309170"/>
    </source>
</evidence>
<dbReference type="AlphaFoldDB" id="A0A9X8ZCA0"/>
<dbReference type="GO" id="GO:0016020">
    <property type="term" value="C:membrane"/>
    <property type="evidence" value="ECO:0007669"/>
    <property type="project" value="InterPro"/>
</dbReference>
<dbReference type="Proteomes" id="UP000309170">
    <property type="component" value="Unassembled WGS sequence"/>
</dbReference>
<dbReference type="RefSeq" id="WP_137024771.1">
    <property type="nucleotide sequence ID" value="NZ_SZNT01000717.1"/>
</dbReference>
<dbReference type="GO" id="GO:0008168">
    <property type="term" value="F:methyltransferase activity"/>
    <property type="evidence" value="ECO:0007669"/>
    <property type="project" value="UniProtKB-KW"/>
</dbReference>
<name>A0A9X8ZCA0_9BACI</name>
<accession>A0A9X8ZCA0</accession>
<keyword evidence="1" id="KW-0808">Transferase</keyword>
<feature type="non-terminal residue" evidence="1">
    <location>
        <position position="221"/>
    </location>
</feature>
<dbReference type="InterPro" id="IPR005331">
    <property type="entry name" value="Sulfotransferase"/>
</dbReference>
<dbReference type="GO" id="GO:0032259">
    <property type="term" value="P:methylation"/>
    <property type="evidence" value="ECO:0007669"/>
    <property type="project" value="UniProtKB-KW"/>
</dbReference>
<protein>
    <submittedName>
        <fullName evidence="1">RNA methyltransferase</fullName>
    </submittedName>
</protein>
<sequence>MLNKNEVLEKILKYRVPYFNEEFPLILFWSQKSGCTSFAKWFFFQIGLLDEAIQYNPWIHLYEEEVYKNQPNYRKELVESLLISKKETFKLVRDPYKRAVSQFLILASTQGLVHWDKEWEKIREYFYNDKKSKKGISFKQFLNYIKDSDSIDDHFTPQYIEGEKAFVRNYIYLETFDAHILEIEKKYGLKESNLSLITKSTHHLTSSMLLNGNYSDMEITN</sequence>
<proteinExistence type="predicted"/>
<dbReference type="GO" id="GO:0008146">
    <property type="term" value="F:sulfotransferase activity"/>
    <property type="evidence" value="ECO:0007669"/>
    <property type="project" value="InterPro"/>
</dbReference>
<gene>
    <name evidence="1" type="ORF">FC678_25590</name>
</gene>
<reference evidence="1 2" key="1">
    <citation type="journal article" date="2019" name="Environ. Microbiol.">
        <title>An active ?-lactamase is a part of an orchestrated cell wall stress resistance network of Bacillus subtilis and related rhizosphere species.</title>
        <authorList>
            <person name="Bucher T."/>
            <person name="Keren-Paz A."/>
            <person name="Hausser J."/>
            <person name="Olender T."/>
            <person name="Cytryn E."/>
            <person name="Kolodkin-Gal I."/>
        </authorList>
    </citation>
    <scope>NUCLEOTIDE SEQUENCE [LARGE SCALE GENOMIC DNA]</scope>
    <source>
        <strain evidence="1 2">I4</strain>
    </source>
</reference>